<dbReference type="AlphaFoldDB" id="A0A3D5N2S0"/>
<dbReference type="PROSITE" id="PS50192">
    <property type="entry name" value="T_SNARE"/>
    <property type="match status" value="1"/>
</dbReference>
<dbReference type="PROSITE" id="PS50112">
    <property type="entry name" value="PAS"/>
    <property type="match status" value="2"/>
</dbReference>
<dbReference type="CDD" id="cd00130">
    <property type="entry name" value="PAS"/>
    <property type="match status" value="2"/>
</dbReference>
<dbReference type="GO" id="GO:0004888">
    <property type="term" value="F:transmembrane signaling receptor activity"/>
    <property type="evidence" value="ECO:0007669"/>
    <property type="project" value="InterPro"/>
</dbReference>
<evidence type="ECO:0000259" key="6">
    <source>
        <dbReference type="PROSITE" id="PS50192"/>
    </source>
</evidence>
<dbReference type="Gene3D" id="1.10.287.950">
    <property type="entry name" value="Methyl-accepting chemotaxis protein"/>
    <property type="match status" value="1"/>
</dbReference>
<dbReference type="GO" id="GO:0006935">
    <property type="term" value="P:chemotaxis"/>
    <property type="evidence" value="ECO:0007669"/>
    <property type="project" value="InterPro"/>
</dbReference>
<dbReference type="SMART" id="SM00091">
    <property type="entry name" value="PAS"/>
    <property type="match status" value="2"/>
</dbReference>
<dbReference type="InterPro" id="IPR000727">
    <property type="entry name" value="T_SNARE_dom"/>
</dbReference>
<dbReference type="InterPro" id="IPR004089">
    <property type="entry name" value="MCPsignal_dom"/>
</dbReference>
<dbReference type="EMBL" id="DPOP01000004">
    <property type="protein sequence ID" value="HCW65696.1"/>
    <property type="molecule type" value="Genomic_DNA"/>
</dbReference>
<dbReference type="NCBIfam" id="TIGR00229">
    <property type="entry name" value="sensory_box"/>
    <property type="match status" value="2"/>
</dbReference>
<gene>
    <name evidence="7" type="ORF">DHR80_00515</name>
</gene>
<comment type="similarity">
    <text evidence="1">Belongs to the methyl-accepting chemotaxis (MCP) protein family.</text>
</comment>
<evidence type="ECO:0000313" key="7">
    <source>
        <dbReference type="EMBL" id="HCW65696.1"/>
    </source>
</evidence>
<sequence length="506" mass="55521">MIAQFRKVLRVVLGFLNSGKHAQAEEQVAAALSRSMARIEFDMNGQILTANDNFQKVMGYGLDEIVGKHHSMFVPEEITNTAEYKSFWKKLGSGEFLSGAFPRKRKNGQLLWLESTYNPVFDGKGKLIKVVKFASDITERRNERALLQSVFEAISSSQAVIEFDLDGNILNANENFLSVMGYSLDEIKGKHHSMFVPKEFRNTSEYRSFWQSLNQGKFQAGQFNRVGKGGKEIWIEATYNPVLDAVGNPIKVIKFATDVTEQTKLLLNLKQMIDGNFAEIDSNINDLNQRTVQSVDVSNNTMGITQAVAASAEQLAASISEISRSMTQSQSETERAFDQTETANEMTERMSNVVDQMGSIVEVIRNIAGQINLLALNATIESARAGEAGKGFAVVANEVKNLANQAARATEDISQEISGIQSISAEVAGALRTIRSSVETVRNDVTNISSAVAEQTTVTDGVSANMRDMASTVEDLSRNLESIRLTSDAVASSVNKTREAAEVLAR</sequence>
<proteinExistence type="inferred from homology"/>
<dbReference type="Pfam" id="PF08448">
    <property type="entry name" value="PAS_4"/>
    <property type="match status" value="2"/>
</dbReference>
<dbReference type="InterPro" id="IPR013656">
    <property type="entry name" value="PAS_4"/>
</dbReference>
<dbReference type="GO" id="GO:0016020">
    <property type="term" value="C:membrane"/>
    <property type="evidence" value="ECO:0007669"/>
    <property type="project" value="InterPro"/>
</dbReference>
<evidence type="ECO:0000259" key="5">
    <source>
        <dbReference type="PROSITE" id="PS50113"/>
    </source>
</evidence>
<name>A0A3D5N2S0_9PROT</name>
<dbReference type="PROSITE" id="PS50111">
    <property type="entry name" value="CHEMOTAXIS_TRANSDUC_2"/>
    <property type="match status" value="1"/>
</dbReference>
<dbReference type="GO" id="GO:0007165">
    <property type="term" value="P:signal transduction"/>
    <property type="evidence" value="ECO:0007669"/>
    <property type="project" value="UniProtKB-KW"/>
</dbReference>
<evidence type="ECO:0000256" key="2">
    <source>
        <dbReference type="PROSITE-ProRule" id="PRU00284"/>
    </source>
</evidence>
<dbReference type="InterPro" id="IPR000014">
    <property type="entry name" value="PAS"/>
</dbReference>
<comment type="caution">
    <text evidence="7">The sequence shown here is derived from an EMBL/GenBank/DDBJ whole genome shotgun (WGS) entry which is preliminary data.</text>
</comment>
<feature type="domain" description="PAC" evidence="5">
    <location>
        <begin position="219"/>
        <end position="271"/>
    </location>
</feature>
<dbReference type="SUPFAM" id="SSF55785">
    <property type="entry name" value="PYP-like sensor domain (PAS domain)"/>
    <property type="match status" value="2"/>
</dbReference>
<evidence type="ECO:0000313" key="8">
    <source>
        <dbReference type="Proteomes" id="UP000264179"/>
    </source>
</evidence>
<dbReference type="SMART" id="SM00086">
    <property type="entry name" value="PAC"/>
    <property type="match status" value="2"/>
</dbReference>
<reference evidence="7 8" key="1">
    <citation type="journal article" date="2018" name="Nat. Biotechnol.">
        <title>A standardized bacterial taxonomy based on genome phylogeny substantially revises the tree of life.</title>
        <authorList>
            <person name="Parks D.H."/>
            <person name="Chuvochina M."/>
            <person name="Waite D.W."/>
            <person name="Rinke C."/>
            <person name="Skarshewski A."/>
            <person name="Chaumeil P.A."/>
            <person name="Hugenholtz P."/>
        </authorList>
    </citation>
    <scope>NUCLEOTIDE SEQUENCE [LARGE SCALE GENOMIC DNA]</scope>
    <source>
        <strain evidence="7">UBA9881</strain>
    </source>
</reference>
<evidence type="ECO:0000256" key="1">
    <source>
        <dbReference type="ARBA" id="ARBA00029447"/>
    </source>
</evidence>
<evidence type="ECO:0000259" key="4">
    <source>
        <dbReference type="PROSITE" id="PS50112"/>
    </source>
</evidence>
<feature type="domain" description="T-SNARE coiled-coil homology" evidence="6">
    <location>
        <begin position="421"/>
        <end position="483"/>
    </location>
</feature>
<dbReference type="PROSITE" id="PS50113">
    <property type="entry name" value="PAC"/>
    <property type="match status" value="2"/>
</dbReference>
<dbReference type="InterPro" id="IPR004090">
    <property type="entry name" value="Chemotax_Me-accpt_rcpt"/>
</dbReference>
<dbReference type="PANTHER" id="PTHR24422:SF10">
    <property type="entry name" value="CHEMOTAXIS PROTEIN METHYLTRANSFERASE 2"/>
    <property type="match status" value="1"/>
</dbReference>
<dbReference type="InterPro" id="IPR001610">
    <property type="entry name" value="PAC"/>
</dbReference>
<feature type="domain" description="PAS" evidence="4">
    <location>
        <begin position="143"/>
        <end position="216"/>
    </location>
</feature>
<dbReference type="PANTHER" id="PTHR24422">
    <property type="entry name" value="CHEMOTAXIS PROTEIN METHYLTRANSFERASE"/>
    <property type="match status" value="1"/>
</dbReference>
<dbReference type="Proteomes" id="UP000264179">
    <property type="component" value="Unassembled WGS sequence"/>
</dbReference>
<dbReference type="InterPro" id="IPR035965">
    <property type="entry name" value="PAS-like_dom_sf"/>
</dbReference>
<dbReference type="SUPFAM" id="SSF58104">
    <property type="entry name" value="Methyl-accepting chemotaxis protein (MCP) signaling domain"/>
    <property type="match status" value="1"/>
</dbReference>
<organism evidence="7 8">
    <name type="scientific">Thalassospira lucentensis</name>
    <dbReference type="NCBI Taxonomy" id="168935"/>
    <lineage>
        <taxon>Bacteria</taxon>
        <taxon>Pseudomonadati</taxon>
        <taxon>Pseudomonadota</taxon>
        <taxon>Alphaproteobacteria</taxon>
        <taxon>Rhodospirillales</taxon>
        <taxon>Thalassospiraceae</taxon>
        <taxon>Thalassospira</taxon>
    </lineage>
</organism>
<accession>A0A3D5N2S0</accession>
<dbReference type="InterPro" id="IPR000700">
    <property type="entry name" value="PAS-assoc_C"/>
</dbReference>
<dbReference type="PRINTS" id="PR00260">
    <property type="entry name" value="CHEMTRNSDUCR"/>
</dbReference>
<evidence type="ECO:0000259" key="3">
    <source>
        <dbReference type="PROSITE" id="PS50111"/>
    </source>
</evidence>
<keyword evidence="2" id="KW-0807">Transducer</keyword>
<protein>
    <submittedName>
        <fullName evidence="7">Chemotaxis protein</fullName>
    </submittedName>
</protein>
<feature type="domain" description="PAC" evidence="5">
    <location>
        <begin position="97"/>
        <end position="149"/>
    </location>
</feature>
<feature type="domain" description="PAS" evidence="4">
    <location>
        <begin position="42"/>
        <end position="77"/>
    </location>
</feature>
<dbReference type="SMART" id="SM00283">
    <property type="entry name" value="MA"/>
    <property type="match status" value="1"/>
</dbReference>
<dbReference type="Pfam" id="PF00015">
    <property type="entry name" value="MCPsignal"/>
    <property type="match status" value="1"/>
</dbReference>
<feature type="domain" description="Methyl-accepting transducer" evidence="3">
    <location>
        <begin position="269"/>
        <end position="491"/>
    </location>
</feature>
<dbReference type="Gene3D" id="3.30.450.20">
    <property type="entry name" value="PAS domain"/>
    <property type="match status" value="2"/>
</dbReference>
<dbReference type="InterPro" id="IPR050903">
    <property type="entry name" value="Bact_Chemotaxis_MeTrfase"/>
</dbReference>